<evidence type="ECO:0000256" key="1">
    <source>
        <dbReference type="SAM" id="Phobius"/>
    </source>
</evidence>
<keyword evidence="1" id="KW-1133">Transmembrane helix</keyword>
<dbReference type="RefSeq" id="WP_343770449.1">
    <property type="nucleotide sequence ID" value="NZ_BAAACF010000003.1"/>
</dbReference>
<feature type="transmembrane region" description="Helical" evidence="1">
    <location>
        <begin position="40"/>
        <end position="58"/>
    </location>
</feature>
<keyword evidence="3" id="KW-1185">Reference proteome</keyword>
<proteinExistence type="predicted"/>
<name>A0ABN1J4D5_9CLOT</name>
<organism evidence="2 3">
    <name type="scientific">Clostridium malenominatum</name>
    <dbReference type="NCBI Taxonomy" id="1539"/>
    <lineage>
        <taxon>Bacteria</taxon>
        <taxon>Bacillati</taxon>
        <taxon>Bacillota</taxon>
        <taxon>Clostridia</taxon>
        <taxon>Eubacteriales</taxon>
        <taxon>Clostridiaceae</taxon>
        <taxon>Clostridium</taxon>
    </lineage>
</organism>
<evidence type="ECO:0000313" key="3">
    <source>
        <dbReference type="Proteomes" id="UP001500339"/>
    </source>
</evidence>
<protein>
    <recommendedName>
        <fullName evidence="4">Transmembrane protein</fullName>
    </recommendedName>
</protein>
<evidence type="ECO:0000313" key="2">
    <source>
        <dbReference type="EMBL" id="GAA0728257.1"/>
    </source>
</evidence>
<accession>A0ABN1J4D5</accession>
<keyword evidence="1" id="KW-0812">Transmembrane</keyword>
<gene>
    <name evidence="2" type="ORF">GCM10008905_26890</name>
</gene>
<reference evidence="2 3" key="1">
    <citation type="journal article" date="2019" name="Int. J. Syst. Evol. Microbiol.">
        <title>The Global Catalogue of Microorganisms (GCM) 10K type strain sequencing project: providing services to taxonomists for standard genome sequencing and annotation.</title>
        <authorList>
            <consortium name="The Broad Institute Genomics Platform"/>
            <consortium name="The Broad Institute Genome Sequencing Center for Infectious Disease"/>
            <person name="Wu L."/>
            <person name="Ma J."/>
        </authorList>
    </citation>
    <scope>NUCLEOTIDE SEQUENCE [LARGE SCALE GENOMIC DNA]</scope>
    <source>
        <strain evidence="2 3">JCM 1405</strain>
    </source>
</reference>
<dbReference type="Proteomes" id="UP001500339">
    <property type="component" value="Unassembled WGS sequence"/>
</dbReference>
<keyword evidence="1" id="KW-0472">Membrane</keyword>
<feature type="transmembrane region" description="Helical" evidence="1">
    <location>
        <begin position="17"/>
        <end position="34"/>
    </location>
</feature>
<comment type="caution">
    <text evidence="2">The sequence shown here is derived from an EMBL/GenBank/DDBJ whole genome shotgun (WGS) entry which is preliminary data.</text>
</comment>
<sequence>MNINKAIIKQKKSYKRFLLIMGFIFFALPIALVITKETNVFYIVYLALIETLIIIAIIRKINNENLKIFDEGYKIKVVSGIKKESLTIICNKVALVHVEEKDFSVVIIATAKFRNKKVFPISEKFLKNHGYIAHYYNKMKILNPEKDYFYVIIKRGKYLKYKLLDVIYKNCVYAYFTDETIEKIKEYRNEVN</sequence>
<dbReference type="EMBL" id="BAAACF010000003">
    <property type="protein sequence ID" value="GAA0728257.1"/>
    <property type="molecule type" value="Genomic_DNA"/>
</dbReference>
<evidence type="ECO:0008006" key="4">
    <source>
        <dbReference type="Google" id="ProtNLM"/>
    </source>
</evidence>